<feature type="compositionally biased region" description="Low complexity" evidence="1">
    <location>
        <begin position="42"/>
        <end position="56"/>
    </location>
</feature>
<evidence type="ECO:0000313" key="3">
    <source>
        <dbReference type="Proteomes" id="UP000245119"/>
    </source>
</evidence>
<proteinExistence type="predicted"/>
<evidence type="ECO:0000256" key="1">
    <source>
        <dbReference type="SAM" id="MobiDB-lite"/>
    </source>
</evidence>
<sequence length="218" mass="23839">MNRPPSYTESSYFIHQRYEDTALVIFQQQQKKKDSSNYTSQLPYAGSPPASLSPSKGKGKSPHSETVFYSSPKYSPSKTKTGIPISGHTSPLDTGSALSFSSSVSPPVPSVLHNASESVSPWVKVPGADDTVLHHRDGDYEGDRLYNSMKVGIRNLPESSEHPRHIEALQSEHSDGVSREGSGVEFGHFGSHGVIVRRQIEVSRSDRSVTKSHICVTM</sequence>
<accession>A0A2T7NLP6</accession>
<evidence type="ECO:0000313" key="2">
    <source>
        <dbReference type="EMBL" id="PVD22097.1"/>
    </source>
</evidence>
<protein>
    <submittedName>
        <fullName evidence="2">Uncharacterized protein</fullName>
    </submittedName>
</protein>
<dbReference type="EMBL" id="PZQS01000011">
    <property type="protein sequence ID" value="PVD22097.1"/>
    <property type="molecule type" value="Genomic_DNA"/>
</dbReference>
<gene>
    <name evidence="2" type="ORF">C0Q70_17901</name>
</gene>
<feature type="region of interest" description="Disordered" evidence="1">
    <location>
        <begin position="27"/>
        <end position="90"/>
    </location>
</feature>
<dbReference type="AlphaFoldDB" id="A0A2T7NLP6"/>
<feature type="compositionally biased region" description="Low complexity" evidence="1">
    <location>
        <begin position="69"/>
        <end position="81"/>
    </location>
</feature>
<keyword evidence="3" id="KW-1185">Reference proteome</keyword>
<organism evidence="2 3">
    <name type="scientific">Pomacea canaliculata</name>
    <name type="common">Golden apple snail</name>
    <dbReference type="NCBI Taxonomy" id="400727"/>
    <lineage>
        <taxon>Eukaryota</taxon>
        <taxon>Metazoa</taxon>
        <taxon>Spiralia</taxon>
        <taxon>Lophotrochozoa</taxon>
        <taxon>Mollusca</taxon>
        <taxon>Gastropoda</taxon>
        <taxon>Caenogastropoda</taxon>
        <taxon>Architaenioglossa</taxon>
        <taxon>Ampullarioidea</taxon>
        <taxon>Ampullariidae</taxon>
        <taxon>Pomacea</taxon>
    </lineage>
</organism>
<dbReference type="Proteomes" id="UP000245119">
    <property type="component" value="Linkage Group LG11"/>
</dbReference>
<comment type="caution">
    <text evidence="2">The sequence shown here is derived from an EMBL/GenBank/DDBJ whole genome shotgun (WGS) entry which is preliminary data.</text>
</comment>
<reference evidence="2 3" key="1">
    <citation type="submission" date="2018-04" db="EMBL/GenBank/DDBJ databases">
        <title>The genome of golden apple snail Pomacea canaliculata provides insight into stress tolerance and invasive adaptation.</title>
        <authorList>
            <person name="Liu C."/>
            <person name="Liu B."/>
            <person name="Ren Y."/>
            <person name="Zhang Y."/>
            <person name="Wang H."/>
            <person name="Li S."/>
            <person name="Jiang F."/>
            <person name="Yin L."/>
            <person name="Zhang G."/>
            <person name="Qian W."/>
            <person name="Fan W."/>
        </authorList>
    </citation>
    <scope>NUCLEOTIDE SEQUENCE [LARGE SCALE GENOMIC DNA]</scope>
    <source>
        <strain evidence="2">SZHN2017</strain>
        <tissue evidence="2">Muscle</tissue>
    </source>
</reference>
<name>A0A2T7NLP6_POMCA</name>